<dbReference type="InterPro" id="IPR022185">
    <property type="entry name" value="DUF3712"/>
</dbReference>
<feature type="transmembrane region" description="Helical" evidence="2">
    <location>
        <begin position="71"/>
        <end position="92"/>
    </location>
</feature>
<evidence type="ECO:0000313" key="3">
    <source>
        <dbReference type="EMBL" id="KAK7952767.1"/>
    </source>
</evidence>
<proteinExistence type="predicted"/>
<evidence type="ECO:0000256" key="1">
    <source>
        <dbReference type="SAM" id="MobiDB-lite"/>
    </source>
</evidence>
<dbReference type="PANTHER" id="PTHR35895">
    <property type="entry name" value="CHROMOSOME 16, WHOLE GENOME SHOTGUN SEQUENCE"/>
    <property type="match status" value="1"/>
</dbReference>
<keyword evidence="4" id="KW-1185">Reference proteome</keyword>
<dbReference type="Proteomes" id="UP001391051">
    <property type="component" value="Unassembled WGS sequence"/>
</dbReference>
<reference evidence="3 4" key="1">
    <citation type="submission" date="2023-01" db="EMBL/GenBank/DDBJ databases">
        <title>Analysis of 21 Apiospora genomes using comparative genomics revels a genus with tremendous synthesis potential of carbohydrate active enzymes and secondary metabolites.</title>
        <authorList>
            <person name="Sorensen T."/>
        </authorList>
    </citation>
    <scope>NUCLEOTIDE SEQUENCE [LARGE SCALE GENOMIC DNA]</scope>
    <source>
        <strain evidence="3 4">CBS 24483</strain>
    </source>
</reference>
<accession>A0ABR1QFK9</accession>
<protein>
    <submittedName>
        <fullName evidence="3">Uncharacterized protein</fullName>
    </submittedName>
</protein>
<comment type="caution">
    <text evidence="3">The sequence shown here is derived from an EMBL/GenBank/DDBJ whole genome shotgun (WGS) entry which is preliminary data.</text>
</comment>
<feature type="region of interest" description="Disordered" evidence="1">
    <location>
        <begin position="497"/>
        <end position="522"/>
    </location>
</feature>
<dbReference type="Pfam" id="PF12505">
    <property type="entry name" value="DUF3712"/>
    <property type="match status" value="1"/>
</dbReference>
<keyword evidence="2" id="KW-0812">Transmembrane</keyword>
<gene>
    <name evidence="3" type="ORF">PG986_008495</name>
</gene>
<dbReference type="GeneID" id="92077779"/>
<sequence>MYDTAAGKSHAGGIGKGFSKTNSTYMTADPTMVTPAITRDSEDEYDHPEKAHPTPARVGKREKVRRHFARFWCCYLIAVVIFLAIMLPVLFLKIIPALAQRIVDDRDLPIQNATLKAVSSDQIKVSLTTSLNVPKGLTVGLDEFSLYMYNPGPEGGFYPYLSLDMQPLRLSGDTDISVTDQTLRVSNHTELNDWLNRTFVEDAAELRVRGDTTAHLGALKMGIHLAKTVPLAGLRKLAGAKLDAIRLMLPPAPGDGANVVGNFTLPNWSILTMDLGNITLDILAGEILVGTATIFDVFLPPGNHTLPFRGQLYLPTLVEQFGGLLSSQGDALAAGRLTLGVRGNRTEVDGQRISYLEHVLNNMVLMTDVPVAQVLGDLADSIAGRNASVSLPGLLGVAGEVLGPGFQSSLEGLFKGFNLTLPPLLTEGSGGSGSGGGGGDDGGGGLLGQGELGGFIEKLNITGTLNNTLEEIRKNDPLTGLLSGGNPLAVGDNPLTGLNPLAGGDPSAATGGDPLTSLLGLS</sequence>
<evidence type="ECO:0000256" key="2">
    <source>
        <dbReference type="SAM" id="Phobius"/>
    </source>
</evidence>
<evidence type="ECO:0000313" key="4">
    <source>
        <dbReference type="Proteomes" id="UP001391051"/>
    </source>
</evidence>
<dbReference type="InterPro" id="IPR046368">
    <property type="entry name" value="Tag1"/>
</dbReference>
<dbReference type="RefSeq" id="XP_066700829.1">
    <property type="nucleotide sequence ID" value="XM_066844717.1"/>
</dbReference>
<name>A0ABR1QFK9_9PEZI</name>
<dbReference type="PANTHER" id="PTHR35895:SF2">
    <property type="match status" value="1"/>
</dbReference>
<dbReference type="EMBL" id="JAQQWE010000005">
    <property type="protein sequence ID" value="KAK7952767.1"/>
    <property type="molecule type" value="Genomic_DNA"/>
</dbReference>
<keyword evidence="2" id="KW-1133">Transmembrane helix</keyword>
<keyword evidence="2" id="KW-0472">Membrane</keyword>
<organism evidence="3 4">
    <name type="scientific">Apiospora aurea</name>
    <dbReference type="NCBI Taxonomy" id="335848"/>
    <lineage>
        <taxon>Eukaryota</taxon>
        <taxon>Fungi</taxon>
        <taxon>Dikarya</taxon>
        <taxon>Ascomycota</taxon>
        <taxon>Pezizomycotina</taxon>
        <taxon>Sordariomycetes</taxon>
        <taxon>Xylariomycetidae</taxon>
        <taxon>Amphisphaeriales</taxon>
        <taxon>Apiosporaceae</taxon>
        <taxon>Apiospora</taxon>
    </lineage>
</organism>